<dbReference type="OrthoDB" id="2439449at2759"/>
<evidence type="ECO:0000313" key="3">
    <source>
        <dbReference type="Proteomes" id="UP000707451"/>
    </source>
</evidence>
<accession>A0A9P7XJX3</accession>
<comment type="caution">
    <text evidence="2">The sequence shown here is derived from an EMBL/GenBank/DDBJ whole genome shotgun (WGS) entry which is preliminary data.</text>
</comment>
<name>A0A9P7XJX3_9FUNG</name>
<protein>
    <recommendedName>
        <fullName evidence="4">Secreted protein</fullName>
    </recommendedName>
</protein>
<evidence type="ECO:0008006" key="4">
    <source>
        <dbReference type="Google" id="ProtNLM"/>
    </source>
</evidence>
<gene>
    <name evidence="2" type="ORF">KI688_004934</name>
</gene>
<reference evidence="2" key="1">
    <citation type="submission" date="2021-06" db="EMBL/GenBank/DDBJ databases">
        <title>Genome Sequence of Mortierella hyaline Strain SCG-10, a Cold-Adapted, Nitrate-Reducing Fungus Isolated from Soil in Minnesota, USA.</title>
        <authorList>
            <person name="Aldossari N."/>
        </authorList>
    </citation>
    <scope>NUCLEOTIDE SEQUENCE</scope>
    <source>
        <strain evidence="2">SCG-10</strain>
    </source>
</reference>
<evidence type="ECO:0000313" key="2">
    <source>
        <dbReference type="EMBL" id="KAG9062630.1"/>
    </source>
</evidence>
<proteinExistence type="predicted"/>
<organism evidence="2 3">
    <name type="scientific">Linnemannia hyalina</name>
    <dbReference type="NCBI Taxonomy" id="64524"/>
    <lineage>
        <taxon>Eukaryota</taxon>
        <taxon>Fungi</taxon>
        <taxon>Fungi incertae sedis</taxon>
        <taxon>Mucoromycota</taxon>
        <taxon>Mortierellomycotina</taxon>
        <taxon>Mortierellomycetes</taxon>
        <taxon>Mortierellales</taxon>
        <taxon>Mortierellaceae</taxon>
        <taxon>Linnemannia</taxon>
    </lineage>
</organism>
<dbReference type="EMBL" id="JAHRHY010000018">
    <property type="protein sequence ID" value="KAG9062630.1"/>
    <property type="molecule type" value="Genomic_DNA"/>
</dbReference>
<feature type="signal peptide" evidence="1">
    <location>
        <begin position="1"/>
        <end position="22"/>
    </location>
</feature>
<dbReference type="AlphaFoldDB" id="A0A9P7XJX3"/>
<keyword evidence="3" id="KW-1185">Reference proteome</keyword>
<evidence type="ECO:0000256" key="1">
    <source>
        <dbReference type="SAM" id="SignalP"/>
    </source>
</evidence>
<keyword evidence="1" id="KW-0732">Signal</keyword>
<sequence length="74" mass="8192">MILSRFYFGVLHVVCPLRAAQAAVTSITSRLTGVRRRKPIKAASHRGTYNDEPMGSSPMSAFAKKHVACDEMLR</sequence>
<dbReference type="Proteomes" id="UP000707451">
    <property type="component" value="Unassembled WGS sequence"/>
</dbReference>
<feature type="chain" id="PRO_5040114131" description="Secreted protein" evidence="1">
    <location>
        <begin position="23"/>
        <end position="74"/>
    </location>
</feature>